<feature type="compositionally biased region" description="Polar residues" evidence="1">
    <location>
        <begin position="238"/>
        <end position="250"/>
    </location>
</feature>
<reference evidence="3" key="1">
    <citation type="journal article" date="2023" name="Science">
        <title>Genome structures resolve the early diversification of teleost fishes.</title>
        <authorList>
            <person name="Parey E."/>
            <person name="Louis A."/>
            <person name="Montfort J."/>
            <person name="Bouchez O."/>
            <person name="Roques C."/>
            <person name="Iampietro C."/>
            <person name="Lluch J."/>
            <person name="Castinel A."/>
            <person name="Donnadieu C."/>
            <person name="Desvignes T."/>
            <person name="Floi Bucao C."/>
            <person name="Jouanno E."/>
            <person name="Wen M."/>
            <person name="Mejri S."/>
            <person name="Dirks R."/>
            <person name="Jansen H."/>
            <person name="Henkel C."/>
            <person name="Chen W.J."/>
            <person name="Zahm M."/>
            <person name="Cabau C."/>
            <person name="Klopp C."/>
            <person name="Thompson A.W."/>
            <person name="Robinson-Rechavi M."/>
            <person name="Braasch I."/>
            <person name="Lecointre G."/>
            <person name="Bobe J."/>
            <person name="Postlethwait J.H."/>
            <person name="Berthelot C."/>
            <person name="Roest Crollius H."/>
            <person name="Guiguen Y."/>
        </authorList>
    </citation>
    <scope>NUCLEOTIDE SEQUENCE</scope>
    <source>
        <strain evidence="3">WJC10195</strain>
    </source>
</reference>
<dbReference type="Pfam" id="PF10545">
    <property type="entry name" value="MADF_DNA_bdg"/>
    <property type="match status" value="1"/>
</dbReference>
<proteinExistence type="predicted"/>
<protein>
    <recommendedName>
        <fullName evidence="2">MADF domain-containing protein</fullName>
    </recommendedName>
</protein>
<dbReference type="AlphaFoldDB" id="A0A9Q1IFX8"/>
<feature type="region of interest" description="Disordered" evidence="1">
    <location>
        <begin position="152"/>
        <end position="172"/>
    </location>
</feature>
<evidence type="ECO:0000313" key="4">
    <source>
        <dbReference type="Proteomes" id="UP001152622"/>
    </source>
</evidence>
<feature type="domain" description="MADF" evidence="2">
    <location>
        <begin position="14"/>
        <end position="103"/>
    </location>
</feature>
<dbReference type="EMBL" id="JAINUF010000017">
    <property type="protein sequence ID" value="KAJ8339135.1"/>
    <property type="molecule type" value="Genomic_DNA"/>
</dbReference>
<evidence type="ECO:0000256" key="1">
    <source>
        <dbReference type="SAM" id="MobiDB-lite"/>
    </source>
</evidence>
<gene>
    <name evidence="3" type="ORF">SKAU_G00359210</name>
</gene>
<dbReference type="InterPro" id="IPR006578">
    <property type="entry name" value="MADF-dom"/>
</dbReference>
<keyword evidence="4" id="KW-1185">Reference proteome</keyword>
<dbReference type="PROSITE" id="PS51029">
    <property type="entry name" value="MADF"/>
    <property type="match status" value="1"/>
</dbReference>
<accession>A0A9Q1IFX8</accession>
<comment type="caution">
    <text evidence="3">The sequence shown here is derived from an EMBL/GenBank/DDBJ whole genome shotgun (WGS) entry which is preliminary data.</text>
</comment>
<evidence type="ECO:0000313" key="3">
    <source>
        <dbReference type="EMBL" id="KAJ8339135.1"/>
    </source>
</evidence>
<name>A0A9Q1IFX8_SYNKA</name>
<evidence type="ECO:0000259" key="2">
    <source>
        <dbReference type="PROSITE" id="PS51029"/>
    </source>
</evidence>
<sequence>MEGKEFWTRPKVEQLCKLWKTKASLYNPDHDYHDRWQRRRDSEEIAQHLGTTVRELLKKMKNLRTQYGRERRKTCFSLTDNCQVSSSKWYLLSMLRFLEKSDASISSVEVEQGMTEHWKGQVAQTALWNQQQQSGATFSKMTGSKMKIIAEGEDDVPNPPRSGHTKAVARKRMRSADEGRLYMGSEDALDIFGKFVASELRLMEDAQMQKVARLRIQQVLLDVQLGSVVPTPLHHEYSMNTANSNQSSHGCSHKGQD</sequence>
<feature type="region of interest" description="Disordered" evidence="1">
    <location>
        <begin position="237"/>
        <end position="257"/>
    </location>
</feature>
<organism evidence="3 4">
    <name type="scientific">Synaphobranchus kaupii</name>
    <name type="common">Kaup's arrowtooth eel</name>
    <dbReference type="NCBI Taxonomy" id="118154"/>
    <lineage>
        <taxon>Eukaryota</taxon>
        <taxon>Metazoa</taxon>
        <taxon>Chordata</taxon>
        <taxon>Craniata</taxon>
        <taxon>Vertebrata</taxon>
        <taxon>Euteleostomi</taxon>
        <taxon>Actinopterygii</taxon>
        <taxon>Neopterygii</taxon>
        <taxon>Teleostei</taxon>
        <taxon>Anguilliformes</taxon>
        <taxon>Synaphobranchidae</taxon>
        <taxon>Synaphobranchus</taxon>
    </lineage>
</organism>
<dbReference type="OrthoDB" id="8881252at2759"/>
<dbReference type="Proteomes" id="UP001152622">
    <property type="component" value="Chromosome 17"/>
</dbReference>
<dbReference type="PANTHER" id="PTHR21505">
    <property type="entry name" value="MADF DOMAIN-CONTAINING PROTEIN-RELATED"/>
    <property type="match status" value="1"/>
</dbReference>
<feature type="compositionally biased region" description="Basic residues" evidence="1">
    <location>
        <begin position="163"/>
        <end position="172"/>
    </location>
</feature>
<dbReference type="SMART" id="SM00595">
    <property type="entry name" value="MADF"/>
    <property type="match status" value="1"/>
</dbReference>
<dbReference type="PANTHER" id="PTHR21505:SF12">
    <property type="entry name" value="MADF DOMAIN-CONTAINING PROTEIN-RELATED"/>
    <property type="match status" value="1"/>
</dbReference>